<feature type="domain" description="Plastocyanin-like" evidence="3">
    <location>
        <begin position="167"/>
        <end position="302"/>
    </location>
</feature>
<dbReference type="HOGENOM" id="CLU_006504_3_2_1"/>
<dbReference type="PhylomeDB" id="B8LZ21"/>
<evidence type="ECO:0000256" key="1">
    <source>
        <dbReference type="ARBA" id="ARBA00010609"/>
    </source>
</evidence>
<dbReference type="InterPro" id="IPR011706">
    <property type="entry name" value="Cu-oxidase_C"/>
</dbReference>
<feature type="domain" description="Plastocyanin-like" evidence="5">
    <location>
        <begin position="58"/>
        <end position="157"/>
    </location>
</feature>
<dbReference type="InterPro" id="IPR045087">
    <property type="entry name" value="Cu-oxidase_fam"/>
</dbReference>
<evidence type="ECO:0000259" key="4">
    <source>
        <dbReference type="Pfam" id="PF07731"/>
    </source>
</evidence>
<dbReference type="PANTHER" id="PTHR11709:SF145">
    <property type="entry name" value="LCC1"/>
    <property type="match status" value="1"/>
</dbReference>
<dbReference type="Proteomes" id="UP000001745">
    <property type="component" value="Unassembled WGS sequence"/>
</dbReference>
<dbReference type="InterPro" id="IPR011707">
    <property type="entry name" value="Cu-oxidase-like_N"/>
</dbReference>
<evidence type="ECO:0000259" key="5">
    <source>
        <dbReference type="Pfam" id="PF07732"/>
    </source>
</evidence>
<dbReference type="InterPro" id="IPR008972">
    <property type="entry name" value="Cupredoxin"/>
</dbReference>
<dbReference type="Pfam" id="PF07731">
    <property type="entry name" value="Cu-oxidase_2"/>
    <property type="match status" value="1"/>
</dbReference>
<evidence type="ECO:0000313" key="7">
    <source>
        <dbReference type="Proteomes" id="UP000001745"/>
    </source>
</evidence>
<dbReference type="VEuPathDB" id="FungiDB:TSTA_082980"/>
<protein>
    <submittedName>
        <fullName evidence="6">Multicopper oxidase, putative</fullName>
    </submittedName>
</protein>
<keyword evidence="7" id="KW-1185">Reference proteome</keyword>
<dbReference type="GeneID" id="8105176"/>
<dbReference type="SUPFAM" id="SSF49503">
    <property type="entry name" value="Cupredoxins"/>
    <property type="match status" value="3"/>
</dbReference>
<dbReference type="CDD" id="cd13880">
    <property type="entry name" value="CuRO_2_MaLCC_like"/>
    <property type="match status" value="1"/>
</dbReference>
<dbReference type="OrthoDB" id="2121828at2759"/>
<evidence type="ECO:0000256" key="2">
    <source>
        <dbReference type="ARBA" id="ARBA00023008"/>
    </source>
</evidence>
<reference evidence="7" key="1">
    <citation type="journal article" date="2015" name="Genome Announc.">
        <title>Genome sequence of the AIDS-associated pathogen Penicillium marneffei (ATCC18224) and its near taxonomic relative Talaromyces stipitatus (ATCC10500).</title>
        <authorList>
            <person name="Nierman W.C."/>
            <person name="Fedorova-Abrams N.D."/>
            <person name="Andrianopoulos A."/>
        </authorList>
    </citation>
    <scope>NUCLEOTIDE SEQUENCE [LARGE SCALE GENOMIC DNA]</scope>
    <source>
        <strain evidence="7">ATCC 10500 / CBS 375.48 / QM 6759 / NRRL 1006</strain>
    </source>
</reference>
<gene>
    <name evidence="6" type="ORF">TSTA_082980</name>
</gene>
<dbReference type="InParanoid" id="B8LZ21"/>
<dbReference type="GO" id="GO:0016491">
    <property type="term" value="F:oxidoreductase activity"/>
    <property type="evidence" value="ECO:0007669"/>
    <property type="project" value="InterPro"/>
</dbReference>
<dbReference type="InterPro" id="IPR001117">
    <property type="entry name" value="Cu-oxidase_2nd"/>
</dbReference>
<dbReference type="GO" id="GO:0005507">
    <property type="term" value="F:copper ion binding"/>
    <property type="evidence" value="ECO:0007669"/>
    <property type="project" value="InterPro"/>
</dbReference>
<name>B8LZ21_TALSN</name>
<dbReference type="eggNOG" id="KOG1263">
    <property type="taxonomic scope" value="Eukaryota"/>
</dbReference>
<dbReference type="Pfam" id="PF07732">
    <property type="entry name" value="Cu-oxidase_3"/>
    <property type="match status" value="1"/>
</dbReference>
<dbReference type="EMBL" id="EQ962653">
    <property type="protein sequence ID" value="EED21065.1"/>
    <property type="molecule type" value="Genomic_DNA"/>
</dbReference>
<comment type="similarity">
    <text evidence="1">Belongs to the multicopper oxidase family.</text>
</comment>
<dbReference type="AlphaFoldDB" id="B8LZ21"/>
<accession>B8LZ21</accession>
<organism evidence="6 7">
    <name type="scientific">Talaromyces stipitatus (strain ATCC 10500 / CBS 375.48 / QM 6759 / NRRL 1006)</name>
    <name type="common">Penicillium stipitatum</name>
    <dbReference type="NCBI Taxonomy" id="441959"/>
    <lineage>
        <taxon>Eukaryota</taxon>
        <taxon>Fungi</taxon>
        <taxon>Dikarya</taxon>
        <taxon>Ascomycota</taxon>
        <taxon>Pezizomycotina</taxon>
        <taxon>Eurotiomycetes</taxon>
        <taxon>Eurotiomycetidae</taxon>
        <taxon>Eurotiales</taxon>
        <taxon>Trichocomaceae</taxon>
        <taxon>Talaromyces</taxon>
        <taxon>Talaromyces sect. Talaromyces</taxon>
    </lineage>
</organism>
<evidence type="ECO:0000313" key="6">
    <source>
        <dbReference type="EMBL" id="EED21065.1"/>
    </source>
</evidence>
<dbReference type="Gene3D" id="2.60.40.420">
    <property type="entry name" value="Cupredoxins - blue copper proteins"/>
    <property type="match status" value="3"/>
</dbReference>
<dbReference type="PANTHER" id="PTHR11709">
    <property type="entry name" value="MULTI-COPPER OXIDASE"/>
    <property type="match status" value="1"/>
</dbReference>
<dbReference type="STRING" id="441959.B8LZ21"/>
<dbReference type="Pfam" id="PF00394">
    <property type="entry name" value="Cu-oxidase"/>
    <property type="match status" value="1"/>
</dbReference>
<sequence>MYLDYDRVESSIFFLFAFLANLLPWSTPKPVPFAIQEPISTQSPSTREIRKYNFTIKRGIFPGPLIEANYGDTISVTVHNEIEDPEEGTALHWHGILQKGTPWFDGVPGVTQCPIAPGKSLEYTFKAEPYGTSWYHAHYSAQYANGIFGAMVIHDPKHVNYDIDMGPVLLTDYFHRYYRDVVLEVLRPRPFPAAPPSDLNLINAKGDWRCTDSLGSAPSPDTHNLTEFRLEPGKKHLLRLINAGAEGMQRFSVDNFTLEVIANDFTPLQPYNTNVVTLAVGQRVDGVLTVPEDHVEPVWVRSYISDLCSFTNHHSAHAVAYFTDDIIDVMPSTSGHPIDDSDCGGYYQTFLSHCRRKRAQSFQGARDWKYYERHRTMGLAYEWLRRRSGPNESSVVSCQQRRAKLRHQWNVFDTGKARTIRVFLKNPIDFPHPMHIHGHNVKILAEGVGEWDGTIVNPSNPNRRDTQMIRSLGYMVFEIDDVDNAGLWPFHCHIGPHLSAGFSVTLMRDPDQLAKMTVPYSIKQTCVDWIALKDRVPDQIDSGLQVDAFETEKI</sequence>
<proteinExistence type="inferred from homology"/>
<dbReference type="RefSeq" id="XP_002478028.1">
    <property type="nucleotide sequence ID" value="XM_002477983.1"/>
</dbReference>
<feature type="domain" description="Plastocyanin-like" evidence="4">
    <location>
        <begin position="401"/>
        <end position="511"/>
    </location>
</feature>
<keyword evidence="2" id="KW-0186">Copper</keyword>
<evidence type="ECO:0000259" key="3">
    <source>
        <dbReference type="Pfam" id="PF00394"/>
    </source>
</evidence>